<comment type="caution">
    <text evidence="1">The sequence shown here is derived from an EMBL/GenBank/DDBJ whole genome shotgun (WGS) entry which is preliminary data.</text>
</comment>
<dbReference type="EMBL" id="JDRY01000054">
    <property type="protein sequence ID" value="KGM98510.1"/>
    <property type="molecule type" value="Genomic_DNA"/>
</dbReference>
<evidence type="ECO:0000313" key="1">
    <source>
        <dbReference type="EMBL" id="KGM98510.1"/>
    </source>
</evidence>
<accession>A0A0A0IG07</accession>
<dbReference type="Proteomes" id="UP000030014">
    <property type="component" value="Unassembled WGS sequence"/>
</dbReference>
<name>A0A0A0IG07_CLOBO</name>
<dbReference type="AlphaFoldDB" id="A0A0A0IG07"/>
<gene>
    <name evidence="1" type="ORF">Z955_11415</name>
</gene>
<reference evidence="1 2" key="1">
    <citation type="submission" date="2014-01" db="EMBL/GenBank/DDBJ databases">
        <title>Plasmidome dynamics in the species complex Clostridium novyi sensu lato converts strains of independent lineages into distinctly different pathogens.</title>
        <authorList>
            <person name="Skarin H."/>
            <person name="Segerman B."/>
        </authorList>
    </citation>
    <scope>NUCLEOTIDE SEQUENCE [LARGE SCALE GENOMIC DNA]</scope>
    <source>
        <strain evidence="1 2">DC5</strain>
    </source>
</reference>
<proteinExistence type="predicted"/>
<organism evidence="1 2">
    <name type="scientific">Clostridium botulinum C/D str. DC5</name>
    <dbReference type="NCBI Taxonomy" id="1443128"/>
    <lineage>
        <taxon>Bacteria</taxon>
        <taxon>Bacillati</taxon>
        <taxon>Bacillota</taxon>
        <taxon>Clostridia</taxon>
        <taxon>Eubacteriales</taxon>
        <taxon>Clostridiaceae</taxon>
        <taxon>Clostridium</taxon>
    </lineage>
</organism>
<protein>
    <submittedName>
        <fullName evidence="1">Uncharacterized protein</fullName>
    </submittedName>
</protein>
<sequence length="129" mass="14942">MTKTLKFEIVTGVNKGYFHNNEQNDILNLVGNLWQKIAKREFEKSNIYVSAVMKASKIIYNEAWGCPEGGEETIVITGVANREFINDLEVWKNIILKLAQQLKNELQQVTLTCEFSEVEMFYFKDNKNT</sequence>
<evidence type="ECO:0000313" key="2">
    <source>
        <dbReference type="Proteomes" id="UP000030014"/>
    </source>
</evidence>